<dbReference type="PANTHER" id="PTHR11804">
    <property type="entry name" value="PROTEASE M3 THIMET OLIGOPEPTIDASE-RELATED"/>
    <property type="match status" value="1"/>
</dbReference>
<name>A0A074WG65_9PEZI</name>
<dbReference type="InterPro" id="IPR045090">
    <property type="entry name" value="Pept_M3A_M3B"/>
</dbReference>
<evidence type="ECO:0000313" key="1">
    <source>
        <dbReference type="EMBL" id="KEQ68867.1"/>
    </source>
</evidence>
<dbReference type="InterPro" id="IPR024077">
    <property type="entry name" value="Neurolysin/TOP_dom2"/>
</dbReference>
<dbReference type="GO" id="GO:0006508">
    <property type="term" value="P:proteolysis"/>
    <property type="evidence" value="ECO:0007669"/>
    <property type="project" value="InterPro"/>
</dbReference>
<dbReference type="AlphaFoldDB" id="A0A074WG65"/>
<dbReference type="RefSeq" id="XP_013423054.1">
    <property type="nucleotide sequence ID" value="XM_013567600.1"/>
</dbReference>
<proteinExistence type="predicted"/>
<accession>A0A074WG65</accession>
<dbReference type="OrthoDB" id="534666at2759"/>
<organism evidence="1 2">
    <name type="scientific">Aureobasidium namibiae CBS 147.97</name>
    <dbReference type="NCBI Taxonomy" id="1043004"/>
    <lineage>
        <taxon>Eukaryota</taxon>
        <taxon>Fungi</taxon>
        <taxon>Dikarya</taxon>
        <taxon>Ascomycota</taxon>
        <taxon>Pezizomycotina</taxon>
        <taxon>Dothideomycetes</taxon>
        <taxon>Dothideomycetidae</taxon>
        <taxon>Dothideales</taxon>
        <taxon>Saccotheciaceae</taxon>
        <taxon>Aureobasidium</taxon>
    </lineage>
</organism>
<gene>
    <name evidence="1" type="ORF">M436DRAFT_67781</name>
</gene>
<dbReference type="Gene3D" id="1.10.1370.10">
    <property type="entry name" value="Neurolysin, domain 3"/>
    <property type="match status" value="1"/>
</dbReference>
<dbReference type="Proteomes" id="UP000027730">
    <property type="component" value="Unassembled WGS sequence"/>
</dbReference>
<dbReference type="HOGENOM" id="CLU_1337280_0_0_1"/>
<keyword evidence="2" id="KW-1185">Reference proteome</keyword>
<dbReference type="GO" id="GO:0005758">
    <property type="term" value="C:mitochondrial intermembrane space"/>
    <property type="evidence" value="ECO:0007669"/>
    <property type="project" value="TreeGrafter"/>
</dbReference>
<evidence type="ECO:0000313" key="2">
    <source>
        <dbReference type="Proteomes" id="UP000027730"/>
    </source>
</evidence>
<protein>
    <submittedName>
        <fullName evidence="1">Zincin</fullName>
    </submittedName>
</protein>
<dbReference type="EMBL" id="KL584725">
    <property type="protein sequence ID" value="KEQ68867.1"/>
    <property type="molecule type" value="Genomic_DNA"/>
</dbReference>
<dbReference type="GO" id="GO:0006518">
    <property type="term" value="P:peptide metabolic process"/>
    <property type="evidence" value="ECO:0007669"/>
    <property type="project" value="TreeGrafter"/>
</dbReference>
<dbReference type="SUPFAM" id="SSF55486">
    <property type="entry name" value="Metalloproteases ('zincins'), catalytic domain"/>
    <property type="match status" value="1"/>
</dbReference>
<dbReference type="GO" id="GO:0004222">
    <property type="term" value="F:metalloendopeptidase activity"/>
    <property type="evidence" value="ECO:0007669"/>
    <property type="project" value="InterPro"/>
</dbReference>
<dbReference type="PANTHER" id="PTHR11804:SF84">
    <property type="entry name" value="SACCHAROLYSIN"/>
    <property type="match status" value="1"/>
</dbReference>
<reference evidence="1 2" key="1">
    <citation type="journal article" date="2014" name="BMC Genomics">
        <title>Genome sequencing of four Aureobasidium pullulans varieties: biotechnological potential, stress tolerance, and description of new species.</title>
        <authorList>
            <person name="Gostin Ar C."/>
            <person name="Ohm R.A."/>
            <person name="Kogej T."/>
            <person name="Sonjak S."/>
            <person name="Turk M."/>
            <person name="Zajc J."/>
            <person name="Zalar P."/>
            <person name="Grube M."/>
            <person name="Sun H."/>
            <person name="Han J."/>
            <person name="Sharma A."/>
            <person name="Chiniquy J."/>
            <person name="Ngan C.Y."/>
            <person name="Lipzen A."/>
            <person name="Barry K."/>
            <person name="Grigoriev I.V."/>
            <person name="Gunde-Cimerman N."/>
        </authorList>
    </citation>
    <scope>NUCLEOTIDE SEQUENCE [LARGE SCALE GENOMIC DNA]</scope>
    <source>
        <strain evidence="1 2">CBS 147.97</strain>
    </source>
</reference>
<sequence>MTLTKLSPSPPPMFTQDKDYIASRTKAEGRYADLEIETKVHEGLFSLINAVVEKHEDLGAEDRRLLERYHRDVIRHGLGLENQQRKELEITQKRLVRQINEYEKNLREDNDGIWFLAEDLTSVSEGMIAGLKRGADVNEGKVQLTFSFPDRFTTLKYAKNSETRRHYYIAFENRCSANVAIFKEILVLRQEAAQLLGYDTRTSMP</sequence>
<dbReference type="GeneID" id="25414288"/>